<keyword evidence="2" id="KW-0813">Transport</keyword>
<evidence type="ECO:0000256" key="3">
    <source>
        <dbReference type="ARBA" id="ARBA00022729"/>
    </source>
</evidence>
<evidence type="ECO:0000256" key="4">
    <source>
        <dbReference type="SAM" id="SignalP"/>
    </source>
</evidence>
<evidence type="ECO:0000256" key="2">
    <source>
        <dbReference type="ARBA" id="ARBA00022448"/>
    </source>
</evidence>
<feature type="chain" id="PRO_5039701842" evidence="4">
    <location>
        <begin position="30"/>
        <end position="424"/>
    </location>
</feature>
<keyword evidence="3 4" id="KW-0732">Signal</keyword>
<reference evidence="5 6" key="1">
    <citation type="submission" date="2018-12" db="EMBL/GenBank/DDBJ databases">
        <title>Complete genome sequence of Streptomyces ficellus NRRL8067, the producer of ficellomycin, feldamycin and nojirimycin.</title>
        <authorList>
            <person name="Zhang H."/>
            <person name="Yue R."/>
            <person name="Liu Y."/>
            <person name="Li M."/>
            <person name="Mu H."/>
            <person name="Zhang J."/>
        </authorList>
    </citation>
    <scope>NUCLEOTIDE SEQUENCE [LARGE SCALE GENOMIC DNA]</scope>
    <source>
        <strain evidence="5 6">NRRL 8067</strain>
    </source>
</reference>
<dbReference type="InterPro" id="IPR006059">
    <property type="entry name" value="SBP"/>
</dbReference>
<dbReference type="Pfam" id="PF01547">
    <property type="entry name" value="SBP_bac_1"/>
    <property type="match status" value="1"/>
</dbReference>
<dbReference type="SUPFAM" id="SSF53850">
    <property type="entry name" value="Periplasmic binding protein-like II"/>
    <property type="match status" value="1"/>
</dbReference>
<dbReference type="OrthoDB" id="3495561at2"/>
<organism evidence="5 6">
    <name type="scientific">Streptomyces ficellus</name>
    <dbReference type="NCBI Taxonomy" id="1977088"/>
    <lineage>
        <taxon>Bacteria</taxon>
        <taxon>Bacillati</taxon>
        <taxon>Actinomycetota</taxon>
        <taxon>Actinomycetes</taxon>
        <taxon>Kitasatosporales</taxon>
        <taxon>Streptomycetaceae</taxon>
        <taxon>Streptomyces</taxon>
    </lineage>
</organism>
<dbReference type="KEGG" id="sfic:EIZ62_29000"/>
<dbReference type="Gene3D" id="3.40.190.10">
    <property type="entry name" value="Periplasmic binding protein-like II"/>
    <property type="match status" value="2"/>
</dbReference>
<dbReference type="CDD" id="cd14750">
    <property type="entry name" value="PBP2_TMBP"/>
    <property type="match status" value="1"/>
</dbReference>
<evidence type="ECO:0000313" key="6">
    <source>
        <dbReference type="Proteomes" id="UP000422572"/>
    </source>
</evidence>
<evidence type="ECO:0000256" key="1">
    <source>
        <dbReference type="ARBA" id="ARBA00008520"/>
    </source>
</evidence>
<protein>
    <submittedName>
        <fullName evidence="5">ABC transporter substrate-binding protein</fullName>
    </submittedName>
</protein>
<dbReference type="PANTHER" id="PTHR43649">
    <property type="entry name" value="ARABINOSE-BINDING PROTEIN-RELATED"/>
    <property type="match status" value="1"/>
</dbReference>
<proteinExistence type="inferred from homology"/>
<name>A0A6I6FQG6_9ACTN</name>
<accession>A0A6I6FQG6</accession>
<comment type="similarity">
    <text evidence="1">Belongs to the bacterial solute-binding protein 1 family.</text>
</comment>
<dbReference type="RefSeq" id="WP_156695582.1">
    <property type="nucleotide sequence ID" value="NZ_CP034279.1"/>
</dbReference>
<dbReference type="Proteomes" id="UP000422572">
    <property type="component" value="Chromosome"/>
</dbReference>
<dbReference type="EMBL" id="CP034279">
    <property type="protein sequence ID" value="QGV81845.1"/>
    <property type="molecule type" value="Genomic_DNA"/>
</dbReference>
<sequence>MRWIRAAGRGLLAVLVVLTGYAASGTAPAGGTPEGGRGPMTLATAGDLTGYLGRVLDGWNRAHPGERVTLVELPDSADETRSQMITDLRSGAGRFDVLNIDVAWTSEFAAAGWIAPLDRARFPLGSFLPPVVDTATYDGKLYAVPYVTNAGMLFYRKDVLEKAGERPPRTWAELERQARTVAPRYGLGGYAGQFLPYEGLTVNAAEAVYSAGGSILGDDGERVTVDSPAARAGIGFLTRGVRDGWIPREALAYTEEESRQAFQDGRLLFLRNWPYAYAGASGEDSKVAGRFGAVPLPGTDGPGTSVLGGSSLAVSSHARHPESARDLIAYLTSERVQRRVLTEGALPPVRAALYEDPALVRRFPYLPALRASLLTAAPRPKSPHYEQVSLAVQAVVHDAMAQGQTSAAAVRRLAGELAAIARRR</sequence>
<gene>
    <name evidence="5" type="ORF">EIZ62_29000</name>
</gene>
<dbReference type="PANTHER" id="PTHR43649:SF34">
    <property type="entry name" value="ABC TRANSPORTER PERIPLASMIC-BINDING PROTEIN YCJN-RELATED"/>
    <property type="match status" value="1"/>
</dbReference>
<dbReference type="AlphaFoldDB" id="A0A6I6FQG6"/>
<dbReference type="InterPro" id="IPR050490">
    <property type="entry name" value="Bact_solute-bd_prot1"/>
</dbReference>
<evidence type="ECO:0000313" key="5">
    <source>
        <dbReference type="EMBL" id="QGV81845.1"/>
    </source>
</evidence>
<keyword evidence="6" id="KW-1185">Reference proteome</keyword>
<feature type="signal peptide" evidence="4">
    <location>
        <begin position="1"/>
        <end position="29"/>
    </location>
</feature>